<proteinExistence type="predicted"/>
<name>A0A926EHS3_9FIRM</name>
<keyword evidence="3" id="KW-1185">Reference proteome</keyword>
<dbReference type="Pfam" id="PF12674">
    <property type="entry name" value="Zn_ribbon_2"/>
    <property type="match status" value="1"/>
</dbReference>
<sequence length="87" mass="9870">MCEMKLCQSCAMPLTKKEEVGTNADGSKNEDYCLYCFKDGAFVGDMTMEEMIEFCVPLVSKGNPYSDEETARAAMKAYFPTLKRWKL</sequence>
<organism evidence="2 3">
    <name type="scientific">Zhenhengia yiwuensis</name>
    <dbReference type="NCBI Taxonomy" id="2763666"/>
    <lineage>
        <taxon>Bacteria</taxon>
        <taxon>Bacillati</taxon>
        <taxon>Bacillota</taxon>
        <taxon>Clostridia</taxon>
        <taxon>Lachnospirales</taxon>
        <taxon>Lachnospiraceae</taxon>
        <taxon>Zhenhengia</taxon>
    </lineage>
</organism>
<dbReference type="InterPro" id="IPR025868">
    <property type="entry name" value="Zn_ribbon_dom_put"/>
</dbReference>
<protein>
    <submittedName>
        <fullName evidence="2">Zinc ribbon domain-containing protein</fullName>
    </submittedName>
</protein>
<evidence type="ECO:0000259" key="1">
    <source>
        <dbReference type="Pfam" id="PF12674"/>
    </source>
</evidence>
<comment type="caution">
    <text evidence="2">The sequence shown here is derived from an EMBL/GenBank/DDBJ whole genome shotgun (WGS) entry which is preliminary data.</text>
</comment>
<feature type="domain" description="Putative zinc ribbon" evidence="1">
    <location>
        <begin position="6"/>
        <end position="86"/>
    </location>
</feature>
<dbReference type="EMBL" id="JACRSY010000008">
    <property type="protein sequence ID" value="MBC8579220.1"/>
    <property type="molecule type" value="Genomic_DNA"/>
</dbReference>
<dbReference type="AlphaFoldDB" id="A0A926EHS3"/>
<dbReference type="RefSeq" id="WP_177668949.1">
    <property type="nucleotide sequence ID" value="NZ_JACRSY010000008.1"/>
</dbReference>
<reference evidence="2" key="1">
    <citation type="submission" date="2020-08" db="EMBL/GenBank/DDBJ databases">
        <title>Genome public.</title>
        <authorList>
            <person name="Liu C."/>
            <person name="Sun Q."/>
        </authorList>
    </citation>
    <scope>NUCLEOTIDE SEQUENCE</scope>
    <source>
        <strain evidence="2">NSJ-12</strain>
    </source>
</reference>
<accession>A0A926EHS3</accession>
<gene>
    <name evidence="2" type="ORF">H8718_06730</name>
</gene>
<dbReference type="Proteomes" id="UP000655830">
    <property type="component" value="Unassembled WGS sequence"/>
</dbReference>
<evidence type="ECO:0000313" key="3">
    <source>
        <dbReference type="Proteomes" id="UP000655830"/>
    </source>
</evidence>
<evidence type="ECO:0000313" key="2">
    <source>
        <dbReference type="EMBL" id="MBC8579220.1"/>
    </source>
</evidence>